<feature type="transmembrane region" description="Helical" evidence="9">
    <location>
        <begin position="84"/>
        <end position="101"/>
    </location>
</feature>
<keyword evidence="4" id="KW-0997">Cell inner membrane</keyword>
<dbReference type="GO" id="GO:0022857">
    <property type="term" value="F:transmembrane transporter activity"/>
    <property type="evidence" value="ECO:0007669"/>
    <property type="project" value="InterPro"/>
</dbReference>
<dbReference type="InterPro" id="IPR001851">
    <property type="entry name" value="ABC_transp_permease"/>
</dbReference>
<keyword evidence="3" id="KW-1003">Cell membrane</keyword>
<evidence type="ECO:0000256" key="9">
    <source>
        <dbReference type="SAM" id="Phobius"/>
    </source>
</evidence>
<dbReference type="Pfam" id="PF02653">
    <property type="entry name" value="BPD_transp_2"/>
    <property type="match status" value="1"/>
</dbReference>
<feature type="transmembrane region" description="Helical" evidence="9">
    <location>
        <begin position="255"/>
        <end position="273"/>
    </location>
</feature>
<accession>A0A9J6RB94</accession>
<evidence type="ECO:0000313" key="11">
    <source>
        <dbReference type="Proteomes" id="UP001084197"/>
    </source>
</evidence>
<name>A0A9J6RB94_9BACI</name>
<comment type="subcellular location">
    <subcellularLocation>
        <location evidence="1">Cell membrane</location>
        <topology evidence="1">Multi-pass membrane protein</topology>
    </subcellularLocation>
</comment>
<evidence type="ECO:0000256" key="5">
    <source>
        <dbReference type="ARBA" id="ARBA00022692"/>
    </source>
</evidence>
<dbReference type="AlphaFoldDB" id="A0A9J6RB94"/>
<proteinExistence type="predicted"/>
<keyword evidence="11" id="KW-1185">Reference proteome</keyword>
<feature type="transmembrane region" description="Helical" evidence="9">
    <location>
        <begin position="107"/>
        <end position="127"/>
    </location>
</feature>
<dbReference type="PANTHER" id="PTHR32196:SF71">
    <property type="entry name" value="AUTOINDUCER 2 IMPORT SYSTEM PERMEASE PROTEIN LSRD"/>
    <property type="match status" value="1"/>
</dbReference>
<feature type="transmembrane region" description="Helical" evidence="9">
    <location>
        <begin position="225"/>
        <end position="243"/>
    </location>
</feature>
<gene>
    <name evidence="10" type="ORF">OWO01_04690</name>
</gene>
<feature type="transmembrane region" description="Helical" evidence="9">
    <location>
        <begin position="58"/>
        <end position="77"/>
    </location>
</feature>
<sequence length="334" mass="35802">MKNETAIKNKNGDSLYKLLNFLKMNKNIIIQYSSLLLVVVIFTVLSDGKLLSSINIQTIIRQLVVIFTISVGLVFVFSHGNMDISVGAVVALSSMVAAFSLNAGAPVWFSTMIAMSVSVACYLLNIYVANQFGLMAVISSLAIMFIARGIVTYIVSTTNMSIRVTEIAVLNLYNNLTFMILSIIIVGIIGVVLFNYKKIGKQNKAIGDNMLSATQSGVNVKKSKVISYIIAGLLVGYGSMFSLARSLTVSENSGMGLEMDVIVALVLGGMALSGGSKSKISSAIVGSITLVLLNNGLTMIGVPAEVVSLVRGIIFLLVIFLILRRPRSEKVVPR</sequence>
<feature type="transmembrane region" description="Helical" evidence="9">
    <location>
        <begin position="306"/>
        <end position="324"/>
    </location>
</feature>
<dbReference type="EMBL" id="JAPRAT010000006">
    <property type="protein sequence ID" value="MCZ0702505.1"/>
    <property type="molecule type" value="Genomic_DNA"/>
</dbReference>
<protein>
    <recommendedName>
        <fullName evidence="8">Autoinducer 2 import system permease protein LsrD</fullName>
    </recommendedName>
</protein>
<keyword evidence="6 9" id="KW-1133">Transmembrane helix</keyword>
<evidence type="ECO:0000313" key="10">
    <source>
        <dbReference type="EMBL" id="MCZ0702505.1"/>
    </source>
</evidence>
<organism evidence="10 11">
    <name type="scientific">Natronobacillus azotifigens</name>
    <dbReference type="NCBI Taxonomy" id="472978"/>
    <lineage>
        <taxon>Bacteria</taxon>
        <taxon>Bacillati</taxon>
        <taxon>Bacillota</taxon>
        <taxon>Bacilli</taxon>
        <taxon>Bacillales</taxon>
        <taxon>Bacillaceae</taxon>
        <taxon>Natronobacillus</taxon>
    </lineage>
</organism>
<feature type="transmembrane region" description="Helical" evidence="9">
    <location>
        <begin position="280"/>
        <end position="300"/>
    </location>
</feature>
<feature type="transmembrane region" description="Helical" evidence="9">
    <location>
        <begin position="176"/>
        <end position="196"/>
    </location>
</feature>
<evidence type="ECO:0000256" key="3">
    <source>
        <dbReference type="ARBA" id="ARBA00022475"/>
    </source>
</evidence>
<comment type="caution">
    <text evidence="10">The sequence shown here is derived from an EMBL/GenBank/DDBJ whole genome shotgun (WGS) entry which is preliminary data.</text>
</comment>
<feature type="transmembrane region" description="Helical" evidence="9">
    <location>
        <begin position="28"/>
        <end position="46"/>
    </location>
</feature>
<evidence type="ECO:0000256" key="1">
    <source>
        <dbReference type="ARBA" id="ARBA00004651"/>
    </source>
</evidence>
<feature type="transmembrane region" description="Helical" evidence="9">
    <location>
        <begin position="134"/>
        <end position="156"/>
    </location>
</feature>
<dbReference type="GO" id="GO:0005886">
    <property type="term" value="C:plasma membrane"/>
    <property type="evidence" value="ECO:0007669"/>
    <property type="project" value="UniProtKB-SubCell"/>
</dbReference>
<evidence type="ECO:0000256" key="4">
    <source>
        <dbReference type="ARBA" id="ARBA00022519"/>
    </source>
</evidence>
<evidence type="ECO:0000256" key="7">
    <source>
        <dbReference type="ARBA" id="ARBA00023136"/>
    </source>
</evidence>
<dbReference type="RefSeq" id="WP_268779276.1">
    <property type="nucleotide sequence ID" value="NZ_JAPRAT010000006.1"/>
</dbReference>
<evidence type="ECO:0000256" key="6">
    <source>
        <dbReference type="ARBA" id="ARBA00022989"/>
    </source>
</evidence>
<keyword evidence="7 9" id="KW-0472">Membrane</keyword>
<evidence type="ECO:0000256" key="2">
    <source>
        <dbReference type="ARBA" id="ARBA00022448"/>
    </source>
</evidence>
<dbReference type="Proteomes" id="UP001084197">
    <property type="component" value="Unassembled WGS sequence"/>
</dbReference>
<evidence type="ECO:0000256" key="8">
    <source>
        <dbReference type="ARBA" id="ARBA00039381"/>
    </source>
</evidence>
<keyword evidence="5 9" id="KW-0812">Transmembrane</keyword>
<keyword evidence="2" id="KW-0813">Transport</keyword>
<reference evidence="10" key="1">
    <citation type="submission" date="2022-11" db="EMBL/GenBank/DDBJ databases">
        <title>WGS of Natronobacillus azotifigens 24KS-1, an anaerobic diazotrophic haloalkaliphile from soda-rich habitats.</title>
        <authorList>
            <person name="Sorokin D.Y."/>
            <person name="Merkel A.Y."/>
        </authorList>
    </citation>
    <scope>NUCLEOTIDE SEQUENCE</scope>
    <source>
        <strain evidence="10">24KS-1</strain>
    </source>
</reference>
<dbReference type="PANTHER" id="PTHR32196">
    <property type="entry name" value="ABC TRANSPORTER PERMEASE PROTEIN YPHD-RELATED-RELATED"/>
    <property type="match status" value="1"/>
</dbReference>